<sequence>MQKLEKQAIDYSLAHHRDEAMMVIVSVPGERWEIEFLSDGSVEVEKFVSNGEIAGEEALSELCDRYSELDETNGDLAQKIELTNARK</sequence>
<dbReference type="RefSeq" id="WP_216670696.1">
    <property type="nucleotide sequence ID" value="NZ_CAWPPK010000021.1"/>
</dbReference>
<reference evidence="1 2" key="1">
    <citation type="journal article" date="2020" name="Sci. Rep.">
        <title>A novel cyanobacterial geosmin producer, revising GeoA distribution and dispersion patterns in Bacteria.</title>
        <authorList>
            <person name="Churro C."/>
            <person name="Semedo-Aguiar A.P."/>
            <person name="Silva A.D."/>
            <person name="Pereira-Leal J.B."/>
            <person name="Leite R.B."/>
        </authorList>
    </citation>
    <scope>NUCLEOTIDE SEQUENCE [LARGE SCALE GENOMIC DNA]</scope>
    <source>
        <strain evidence="1 2">IPMA8</strain>
    </source>
</reference>
<accession>A0ABX2D3G3</accession>
<dbReference type="EMBL" id="SRRZ01000117">
    <property type="protein sequence ID" value="NQE37182.1"/>
    <property type="molecule type" value="Genomic_DNA"/>
</dbReference>
<evidence type="ECO:0000313" key="1">
    <source>
        <dbReference type="EMBL" id="NQE37182.1"/>
    </source>
</evidence>
<protein>
    <submittedName>
        <fullName evidence="1">Uncharacterized protein</fullName>
    </submittedName>
</protein>
<comment type="caution">
    <text evidence="1">The sequence shown here is derived from an EMBL/GenBank/DDBJ whole genome shotgun (WGS) entry which is preliminary data.</text>
</comment>
<dbReference type="Proteomes" id="UP000702425">
    <property type="component" value="Unassembled WGS sequence"/>
</dbReference>
<name>A0ABX2D3G3_9CYAN</name>
<evidence type="ECO:0000313" key="2">
    <source>
        <dbReference type="Proteomes" id="UP000702425"/>
    </source>
</evidence>
<proteinExistence type="predicted"/>
<keyword evidence="2" id="KW-1185">Reference proteome</keyword>
<gene>
    <name evidence="1" type="ORF">E5S67_04950</name>
</gene>
<organism evidence="1 2">
    <name type="scientific">Microcoleus asticus IPMA8</name>
    <dbReference type="NCBI Taxonomy" id="2563858"/>
    <lineage>
        <taxon>Bacteria</taxon>
        <taxon>Bacillati</taxon>
        <taxon>Cyanobacteriota</taxon>
        <taxon>Cyanophyceae</taxon>
        <taxon>Oscillatoriophycideae</taxon>
        <taxon>Oscillatoriales</taxon>
        <taxon>Microcoleaceae</taxon>
        <taxon>Microcoleus</taxon>
        <taxon>Microcoleus asticus</taxon>
    </lineage>
</organism>